<proteinExistence type="predicted"/>
<dbReference type="EMBL" id="HBUE01183985">
    <property type="protein sequence ID" value="CAG6521884.1"/>
    <property type="molecule type" value="Transcribed_RNA"/>
</dbReference>
<dbReference type="EMBL" id="HBUE01289667">
    <property type="protein sequence ID" value="CAG6573488.1"/>
    <property type="molecule type" value="Transcribed_RNA"/>
</dbReference>
<accession>A0A8D8NQQ1</accession>
<name>A0A8D8NQQ1_CULPI</name>
<feature type="region of interest" description="Disordered" evidence="1">
    <location>
        <begin position="42"/>
        <end position="103"/>
    </location>
</feature>
<organism evidence="2">
    <name type="scientific">Culex pipiens</name>
    <name type="common">House mosquito</name>
    <dbReference type="NCBI Taxonomy" id="7175"/>
    <lineage>
        <taxon>Eukaryota</taxon>
        <taxon>Metazoa</taxon>
        <taxon>Ecdysozoa</taxon>
        <taxon>Arthropoda</taxon>
        <taxon>Hexapoda</taxon>
        <taxon>Insecta</taxon>
        <taxon>Pterygota</taxon>
        <taxon>Neoptera</taxon>
        <taxon>Endopterygota</taxon>
        <taxon>Diptera</taxon>
        <taxon>Nematocera</taxon>
        <taxon>Culicoidea</taxon>
        <taxon>Culicidae</taxon>
        <taxon>Culicinae</taxon>
        <taxon>Culicini</taxon>
        <taxon>Culex</taxon>
        <taxon>Culex</taxon>
    </lineage>
</organism>
<protein>
    <submittedName>
        <fullName evidence="2">(northern house mosquito) hypothetical protein</fullName>
    </submittedName>
</protein>
<evidence type="ECO:0000256" key="1">
    <source>
        <dbReference type="SAM" id="MobiDB-lite"/>
    </source>
</evidence>
<sequence>MRPRSVQQGRHHRRAALPGRLLRRFRPGWILQQPRWSLAREPVHPVRKPGTAHRADQAVHRSGRPRVLRCFRGHQGVPDLQEVPQGSVPDSAPDPGDGQVTGL</sequence>
<feature type="compositionally biased region" description="Basic residues" evidence="1">
    <location>
        <begin position="61"/>
        <end position="72"/>
    </location>
</feature>
<evidence type="ECO:0000313" key="2">
    <source>
        <dbReference type="EMBL" id="CAG6573488.1"/>
    </source>
</evidence>
<dbReference type="AlphaFoldDB" id="A0A8D8NQQ1"/>
<reference evidence="2" key="1">
    <citation type="submission" date="2021-05" db="EMBL/GenBank/DDBJ databases">
        <authorList>
            <person name="Alioto T."/>
            <person name="Alioto T."/>
            <person name="Gomez Garrido J."/>
        </authorList>
    </citation>
    <scope>NUCLEOTIDE SEQUENCE</scope>
</reference>